<dbReference type="Proteomes" id="UP000198847">
    <property type="component" value="Unassembled WGS sequence"/>
</dbReference>
<protein>
    <submittedName>
        <fullName evidence="1">Putative redox-active protein (C_GCAxxG_C_C)</fullName>
    </submittedName>
</protein>
<proteinExistence type="predicted"/>
<dbReference type="Pfam" id="PF09719">
    <property type="entry name" value="C_GCAxxG_C_C"/>
    <property type="match status" value="1"/>
</dbReference>
<gene>
    <name evidence="1" type="ORF">SAMN04490178_106157</name>
</gene>
<dbReference type="InterPro" id="IPR010181">
    <property type="entry name" value="CGCAxxGCC_motif"/>
</dbReference>
<dbReference type="STRING" id="112903.SAMN04490178_106157"/>
<evidence type="ECO:0000313" key="1">
    <source>
        <dbReference type="EMBL" id="SEO89686.1"/>
    </source>
</evidence>
<organism evidence="1 2">
    <name type="scientific">Propionispora vibrioides</name>
    <dbReference type="NCBI Taxonomy" id="112903"/>
    <lineage>
        <taxon>Bacteria</taxon>
        <taxon>Bacillati</taxon>
        <taxon>Bacillota</taxon>
        <taxon>Negativicutes</taxon>
        <taxon>Selenomonadales</taxon>
        <taxon>Sporomusaceae</taxon>
        <taxon>Propionispora</taxon>
    </lineage>
</organism>
<keyword evidence="2" id="KW-1185">Reference proteome</keyword>
<dbReference type="AlphaFoldDB" id="A0A1H8TG00"/>
<dbReference type="RefSeq" id="WP_091745307.1">
    <property type="nucleotide sequence ID" value="NZ_FODY01000006.1"/>
</dbReference>
<dbReference type="EMBL" id="FODY01000006">
    <property type="protein sequence ID" value="SEO89686.1"/>
    <property type="molecule type" value="Genomic_DNA"/>
</dbReference>
<name>A0A1H8TG00_9FIRM</name>
<accession>A0A1H8TG00</accession>
<sequence length="152" mass="16813">MEVEEYIVRRVSDCYWRDDVNCATTTLRVLSELYGISLEKQVLYSAVGLHGAGGFAAQCGLVEGGLLFIGILGAERNLTPETIVSCCYHFARTFEVRFGSLLCSQLRPEGFKADNPPHLCEALTVQAISFAALYVKNSPEFAGLEKYLQHID</sequence>
<evidence type="ECO:0000313" key="2">
    <source>
        <dbReference type="Proteomes" id="UP000198847"/>
    </source>
</evidence>
<reference evidence="1 2" key="1">
    <citation type="submission" date="2016-10" db="EMBL/GenBank/DDBJ databases">
        <authorList>
            <person name="de Groot N.N."/>
        </authorList>
    </citation>
    <scope>NUCLEOTIDE SEQUENCE [LARGE SCALE GENOMIC DNA]</scope>
    <source>
        <strain evidence="1 2">DSM 13305</strain>
    </source>
</reference>
<dbReference type="OrthoDB" id="5459103at2"/>